<evidence type="ECO:0000256" key="1">
    <source>
        <dbReference type="ARBA" id="ARBA00005405"/>
    </source>
</evidence>
<keyword evidence="2" id="KW-0217">Developmental protein</keyword>
<comment type="similarity">
    <text evidence="1">Belongs to the FLX family.</text>
</comment>
<sequence length="354" mass="38617">MAGRHRNPLPPSYPRGGGGNHPPPPLHHPLHPHLPPHHPLDDFRDPPRLPPHHHLDDFRDPSRLPPGHPDSFQEPPPPHLRHFVGHGHGGAGGPLPPQPHVVAALEERLGAEIDEAHALLAQNQRLAATHVALVQEVAAARHELGRTAHALTSAQEENDLRLREVYERSMKLEAELRAVHEMRAELAQVRMDIQNLGAARQELMGQVQGLTQDLARSAEDLQKVSALKAEIQEIKHETQHLRSGIELEKKGYAASYEQGQEMQKNLISVASEVEKLRAEVANAEKRSLAVVSAGNQGYIGSYGNPKANYAANPFNSGYGINQANAATEAGSQYGTSAAHGSWGGYDLQRASGHR</sequence>
<dbReference type="GO" id="GO:0030154">
    <property type="term" value="P:cell differentiation"/>
    <property type="evidence" value="ECO:0007669"/>
    <property type="project" value="UniProtKB-KW"/>
</dbReference>
<dbReference type="eggNOG" id="ENOG502QRPR">
    <property type="taxonomic scope" value="Eukaryota"/>
</dbReference>
<evidence type="ECO:0000313" key="7">
    <source>
        <dbReference type="EMBL" id="KXG36288.1"/>
    </source>
</evidence>
<dbReference type="InParanoid" id="A0A1B6QEF9"/>
<dbReference type="PANTHER" id="PTHR33405">
    <property type="entry name" value="PROTEIN FLX-LIKE 2"/>
    <property type="match status" value="1"/>
</dbReference>
<reference evidence="7 8" key="1">
    <citation type="journal article" date="2009" name="Nature">
        <title>The Sorghum bicolor genome and the diversification of grasses.</title>
        <authorList>
            <person name="Paterson A.H."/>
            <person name="Bowers J.E."/>
            <person name="Bruggmann R."/>
            <person name="Dubchak I."/>
            <person name="Grimwood J."/>
            <person name="Gundlach H."/>
            <person name="Haberer G."/>
            <person name="Hellsten U."/>
            <person name="Mitros T."/>
            <person name="Poliakov A."/>
            <person name="Schmutz J."/>
            <person name="Spannagl M."/>
            <person name="Tang H."/>
            <person name="Wang X."/>
            <person name="Wicker T."/>
            <person name="Bharti A.K."/>
            <person name="Chapman J."/>
            <person name="Feltus F.A."/>
            <person name="Gowik U."/>
            <person name="Grigoriev I.V."/>
            <person name="Lyons E."/>
            <person name="Maher C.A."/>
            <person name="Martis M."/>
            <person name="Narechania A."/>
            <person name="Otillar R.P."/>
            <person name="Penning B.W."/>
            <person name="Salamov A.A."/>
            <person name="Wang Y."/>
            <person name="Zhang L."/>
            <person name="Carpita N.C."/>
            <person name="Freeling M."/>
            <person name="Gingle A.R."/>
            <person name="Hash C.T."/>
            <person name="Keller B."/>
            <person name="Klein P."/>
            <person name="Kresovich S."/>
            <person name="McCann M.C."/>
            <person name="Ming R."/>
            <person name="Peterson D.G."/>
            <person name="Mehboob-ur-Rahman"/>
            <person name="Ware D."/>
            <person name="Westhoff P."/>
            <person name="Mayer K.F."/>
            <person name="Messing J."/>
            <person name="Rokhsar D.S."/>
        </authorList>
    </citation>
    <scope>NUCLEOTIDE SEQUENCE [LARGE SCALE GENOMIC DNA]</scope>
    <source>
        <strain evidence="8">cv. BTx623</strain>
    </source>
</reference>
<dbReference type="Proteomes" id="UP000000768">
    <property type="component" value="Chromosome 2"/>
</dbReference>
<keyword evidence="4" id="KW-0175">Coiled coil</keyword>
<gene>
    <name evidence="7" type="ORF">SORBI_3002G313500</name>
</gene>
<evidence type="ECO:0000256" key="5">
    <source>
        <dbReference type="ARBA" id="ARBA00023089"/>
    </source>
</evidence>
<dbReference type="AlphaFoldDB" id="A0A1B6QEF9"/>
<feature type="region of interest" description="Disordered" evidence="6">
    <location>
        <begin position="1"/>
        <end position="99"/>
    </location>
</feature>
<name>A0A1B6QEF9_SORBI</name>
<feature type="compositionally biased region" description="Basic and acidic residues" evidence="6">
    <location>
        <begin position="38"/>
        <end position="62"/>
    </location>
</feature>
<evidence type="ECO:0000313" key="8">
    <source>
        <dbReference type="Proteomes" id="UP000000768"/>
    </source>
</evidence>
<feature type="compositionally biased region" description="Pro residues" evidence="6">
    <location>
        <begin position="63"/>
        <end position="78"/>
    </location>
</feature>
<keyword evidence="8" id="KW-1185">Reference proteome</keyword>
<dbReference type="EMBL" id="CM000761">
    <property type="protein sequence ID" value="KXG36288.1"/>
    <property type="molecule type" value="Genomic_DNA"/>
</dbReference>
<organism evidence="7 8">
    <name type="scientific">Sorghum bicolor</name>
    <name type="common">Sorghum</name>
    <name type="synonym">Sorghum vulgare</name>
    <dbReference type="NCBI Taxonomy" id="4558"/>
    <lineage>
        <taxon>Eukaryota</taxon>
        <taxon>Viridiplantae</taxon>
        <taxon>Streptophyta</taxon>
        <taxon>Embryophyta</taxon>
        <taxon>Tracheophyta</taxon>
        <taxon>Spermatophyta</taxon>
        <taxon>Magnoliopsida</taxon>
        <taxon>Liliopsida</taxon>
        <taxon>Poales</taxon>
        <taxon>Poaceae</taxon>
        <taxon>PACMAD clade</taxon>
        <taxon>Panicoideae</taxon>
        <taxon>Andropogonodae</taxon>
        <taxon>Andropogoneae</taxon>
        <taxon>Sorghinae</taxon>
        <taxon>Sorghum</taxon>
    </lineage>
</organism>
<accession>A0A1B6QEF9</accession>
<dbReference type="PANTHER" id="PTHR33405:SF7">
    <property type="entry name" value="PROTEIN FLX-LIKE 1"/>
    <property type="match status" value="1"/>
</dbReference>
<evidence type="ECO:0000256" key="4">
    <source>
        <dbReference type="ARBA" id="ARBA00023054"/>
    </source>
</evidence>
<dbReference type="InterPro" id="IPR040353">
    <property type="entry name" value="FLX/FLX-like"/>
</dbReference>
<dbReference type="STRING" id="4558.A0A1B6QEF9"/>
<keyword evidence="3" id="KW-0221">Differentiation</keyword>
<evidence type="ECO:0000256" key="6">
    <source>
        <dbReference type="SAM" id="MobiDB-lite"/>
    </source>
</evidence>
<dbReference type="GO" id="GO:0009908">
    <property type="term" value="P:flower development"/>
    <property type="evidence" value="ECO:0007669"/>
    <property type="project" value="UniProtKB-KW"/>
</dbReference>
<dbReference type="Gramene" id="KXG36288">
    <property type="protein sequence ID" value="KXG36288"/>
    <property type="gene ID" value="SORBI_3002G313500"/>
</dbReference>
<proteinExistence type="inferred from homology"/>
<evidence type="ECO:0000256" key="2">
    <source>
        <dbReference type="ARBA" id="ARBA00022473"/>
    </source>
</evidence>
<evidence type="ECO:0000256" key="3">
    <source>
        <dbReference type="ARBA" id="ARBA00022782"/>
    </source>
</evidence>
<evidence type="ECO:0008006" key="9">
    <source>
        <dbReference type="Google" id="ProtNLM"/>
    </source>
</evidence>
<dbReference type="OrthoDB" id="1928946at2759"/>
<dbReference type="OMA" id="NPYPGIY"/>
<keyword evidence="5" id="KW-0287">Flowering</keyword>
<reference evidence="8" key="2">
    <citation type="journal article" date="2018" name="Plant J.">
        <title>The Sorghum bicolor reference genome: improved assembly, gene annotations, a transcriptome atlas, and signatures of genome organization.</title>
        <authorList>
            <person name="McCormick R.F."/>
            <person name="Truong S.K."/>
            <person name="Sreedasyam A."/>
            <person name="Jenkins J."/>
            <person name="Shu S."/>
            <person name="Sims D."/>
            <person name="Kennedy M."/>
            <person name="Amirebrahimi M."/>
            <person name="Weers B.D."/>
            <person name="McKinley B."/>
            <person name="Mattison A."/>
            <person name="Morishige D.T."/>
            <person name="Grimwood J."/>
            <person name="Schmutz J."/>
            <person name="Mullet J.E."/>
        </authorList>
    </citation>
    <scope>NUCLEOTIDE SEQUENCE [LARGE SCALE GENOMIC DNA]</scope>
    <source>
        <strain evidence="8">cv. BTx623</strain>
    </source>
</reference>
<protein>
    <recommendedName>
        <fullName evidence="9">Protein FLX-like 1</fullName>
    </recommendedName>
</protein>
<dbReference type="FunCoup" id="A0A1B6QEF9">
    <property type="interactions" value="2"/>
</dbReference>